<protein>
    <recommendedName>
        <fullName evidence="3">Anti-sigma factor NepR domain-containing protein</fullName>
    </recommendedName>
</protein>
<evidence type="ECO:0008006" key="3">
    <source>
        <dbReference type="Google" id="ProtNLM"/>
    </source>
</evidence>
<evidence type="ECO:0000313" key="1">
    <source>
        <dbReference type="EMBL" id="KMO19176.1"/>
    </source>
</evidence>
<accession>A0ABR5H582</accession>
<organism evidence="1 2">
    <name type="scientific">Methylobacterium platani JCM 14648</name>
    <dbReference type="NCBI Taxonomy" id="1295136"/>
    <lineage>
        <taxon>Bacteria</taxon>
        <taxon>Pseudomonadati</taxon>
        <taxon>Pseudomonadota</taxon>
        <taxon>Alphaproteobacteria</taxon>
        <taxon>Hyphomicrobiales</taxon>
        <taxon>Methylobacteriaceae</taxon>
        <taxon>Methylobacterium</taxon>
    </lineage>
</organism>
<name>A0ABR5H582_9HYPH</name>
<dbReference type="RefSeq" id="WP_048433275.1">
    <property type="nucleotide sequence ID" value="NZ_JXOD01000065.1"/>
</dbReference>
<gene>
    <name evidence="1" type="ORF">SQ03_08520</name>
</gene>
<keyword evidence="2" id="KW-1185">Reference proteome</keyword>
<proteinExistence type="predicted"/>
<comment type="caution">
    <text evidence="1">The sequence shown here is derived from an EMBL/GenBank/DDBJ whole genome shotgun (WGS) entry which is preliminary data.</text>
</comment>
<sequence>MGAAGAGRRTGGTQLTPTLSLDALGAGLAAAYDGLMAEAVPERLSALLRALERGEAMAGGPAPDGRSPDGVALAPAEGAAGRLALLVGDVPGAGEAAALLARAGLDTVLCADPDAGLEALRLRAEEVALVLIGLPTARDGALDGAGLARAVATLWPTIHLVVAQPPRPEARVPAAQLPPQAVPLDGTPDLLALAEHAARNPRPPVA</sequence>
<dbReference type="EMBL" id="JXOD01000065">
    <property type="protein sequence ID" value="KMO19176.1"/>
    <property type="molecule type" value="Genomic_DNA"/>
</dbReference>
<evidence type="ECO:0000313" key="2">
    <source>
        <dbReference type="Proteomes" id="UP000035947"/>
    </source>
</evidence>
<dbReference type="Proteomes" id="UP000035947">
    <property type="component" value="Unassembled WGS sequence"/>
</dbReference>
<reference evidence="1 2" key="1">
    <citation type="submission" date="2015-01" db="EMBL/GenBank/DDBJ databases">
        <title>Genome sequencing of Methylobacterium platani JCM14648 type strain.</title>
        <authorList>
            <person name="Chaudhry V."/>
            <person name="Patil P.B."/>
        </authorList>
    </citation>
    <scope>NUCLEOTIDE SEQUENCE [LARGE SCALE GENOMIC DNA]</scope>
    <source>
        <strain evidence="1 2">JCM 14648</strain>
    </source>
</reference>